<protein>
    <recommendedName>
        <fullName evidence="4">DoxX family protein</fullName>
    </recommendedName>
</protein>
<evidence type="ECO:0000256" key="1">
    <source>
        <dbReference type="SAM" id="Phobius"/>
    </source>
</evidence>
<keyword evidence="1" id="KW-0472">Membrane</keyword>
<evidence type="ECO:0008006" key="4">
    <source>
        <dbReference type="Google" id="ProtNLM"/>
    </source>
</evidence>
<organism evidence="2 3">
    <name type="scientific">Candidatus Adlerbacteria bacterium RIFCSPLOWO2_01_FULL_54_21b</name>
    <dbReference type="NCBI Taxonomy" id="1797245"/>
    <lineage>
        <taxon>Bacteria</taxon>
        <taxon>Candidatus Adleribacteriota</taxon>
    </lineage>
</organism>
<feature type="transmembrane region" description="Helical" evidence="1">
    <location>
        <begin position="98"/>
        <end position="115"/>
    </location>
</feature>
<name>A0A1F4XX25_9BACT</name>
<comment type="caution">
    <text evidence="2">The sequence shown here is derived from an EMBL/GenBank/DDBJ whole genome shotgun (WGS) entry which is preliminary data.</text>
</comment>
<sequence>MITYDARTAYFLLRVGAALAFLYPPLSAVFGDPYTWFGYFPSFLMGYMPDMVLLHAFGAVEVVLGLWILSGYKIFVPSLLATALLLGIVAFNLSQFDVLFRDVTIACLTLSLALINKPRKQTV</sequence>
<feature type="transmembrane region" description="Helical" evidence="1">
    <location>
        <begin position="51"/>
        <end position="69"/>
    </location>
</feature>
<feature type="transmembrane region" description="Helical" evidence="1">
    <location>
        <begin position="74"/>
        <end position="92"/>
    </location>
</feature>
<accession>A0A1F4XX25</accession>
<gene>
    <name evidence="2" type="ORF">A2949_02730</name>
</gene>
<evidence type="ECO:0000313" key="2">
    <source>
        <dbReference type="EMBL" id="OGC86184.1"/>
    </source>
</evidence>
<reference evidence="2 3" key="1">
    <citation type="journal article" date="2016" name="Nat. Commun.">
        <title>Thousands of microbial genomes shed light on interconnected biogeochemical processes in an aquifer system.</title>
        <authorList>
            <person name="Anantharaman K."/>
            <person name="Brown C.T."/>
            <person name="Hug L.A."/>
            <person name="Sharon I."/>
            <person name="Castelle C.J."/>
            <person name="Probst A.J."/>
            <person name="Thomas B.C."/>
            <person name="Singh A."/>
            <person name="Wilkins M.J."/>
            <person name="Karaoz U."/>
            <person name="Brodie E.L."/>
            <person name="Williams K.H."/>
            <person name="Hubbard S.S."/>
            <person name="Banfield J.F."/>
        </authorList>
    </citation>
    <scope>NUCLEOTIDE SEQUENCE [LARGE SCALE GENOMIC DNA]</scope>
</reference>
<dbReference type="AlphaFoldDB" id="A0A1F4XX25"/>
<feature type="transmembrane region" description="Helical" evidence="1">
    <location>
        <begin position="12"/>
        <end position="31"/>
    </location>
</feature>
<dbReference type="Proteomes" id="UP000178585">
    <property type="component" value="Unassembled WGS sequence"/>
</dbReference>
<proteinExistence type="predicted"/>
<keyword evidence="1" id="KW-0812">Transmembrane</keyword>
<dbReference type="EMBL" id="MEWZ01000029">
    <property type="protein sequence ID" value="OGC86184.1"/>
    <property type="molecule type" value="Genomic_DNA"/>
</dbReference>
<keyword evidence="1" id="KW-1133">Transmembrane helix</keyword>
<evidence type="ECO:0000313" key="3">
    <source>
        <dbReference type="Proteomes" id="UP000178585"/>
    </source>
</evidence>
<dbReference type="STRING" id="1797245.A2949_02730"/>